<dbReference type="AlphaFoldDB" id="A0A090WQG8"/>
<gene>
    <name evidence="1" type="ORF">JCM19274_5337</name>
</gene>
<evidence type="ECO:0000313" key="2">
    <source>
        <dbReference type="Proteomes" id="UP000029643"/>
    </source>
</evidence>
<protein>
    <submittedName>
        <fullName evidence="1">Uncharacterized protein</fullName>
    </submittedName>
</protein>
<evidence type="ECO:0000313" key="1">
    <source>
        <dbReference type="EMBL" id="GAL77624.1"/>
    </source>
</evidence>
<dbReference type="RefSeq" id="WP_042494979.1">
    <property type="nucleotide sequence ID" value="NZ_BBNU01000001.1"/>
</dbReference>
<proteinExistence type="predicted"/>
<name>A0A090WQG8_9FLAO</name>
<dbReference type="Proteomes" id="UP000029643">
    <property type="component" value="Unassembled WGS sequence"/>
</dbReference>
<accession>A0A090WQG8</accession>
<comment type="caution">
    <text evidence="1">The sequence shown here is derived from an EMBL/GenBank/DDBJ whole genome shotgun (WGS) entry which is preliminary data.</text>
</comment>
<sequence>MEKSNTRLKDLKDLVNYLAPLGQVYLVRLPIDKELLAIENKYWPNFNKEMLDIVDNKETHYIDFCKKTNIFKTYDGIHIDKFAGVDFTKTLCDSISKYRLIKNKK</sequence>
<organism evidence="1 2">
    <name type="scientific">Algibacter lectus</name>
    <dbReference type="NCBI Taxonomy" id="221126"/>
    <lineage>
        <taxon>Bacteria</taxon>
        <taxon>Pseudomonadati</taxon>
        <taxon>Bacteroidota</taxon>
        <taxon>Flavobacteriia</taxon>
        <taxon>Flavobacteriales</taxon>
        <taxon>Flavobacteriaceae</taxon>
        <taxon>Algibacter</taxon>
    </lineage>
</organism>
<reference evidence="1 2" key="1">
    <citation type="journal article" date="2014" name="Genome Announc.">
        <title>Draft Genome Sequences of Marine Flavobacterium Algibacter lectus Strains SS8 and NR4.</title>
        <authorList>
            <person name="Takatani N."/>
            <person name="Nakanishi M."/>
            <person name="Meirelles P."/>
            <person name="Mino S."/>
            <person name="Suda W."/>
            <person name="Oshima K."/>
            <person name="Hattori M."/>
            <person name="Ohkuma M."/>
            <person name="Hosokawa M."/>
            <person name="Miyashita K."/>
            <person name="Thompson F.L."/>
            <person name="Niwa A."/>
            <person name="Sawabe T."/>
            <person name="Sawabe T."/>
        </authorList>
    </citation>
    <scope>NUCLEOTIDE SEQUENCE [LARGE SCALE GENOMIC DNA]</scope>
    <source>
        <strain evidence="2">JCM19274</strain>
    </source>
</reference>
<dbReference type="EMBL" id="BBNU01000001">
    <property type="protein sequence ID" value="GAL77624.1"/>
    <property type="molecule type" value="Genomic_DNA"/>
</dbReference>